<keyword evidence="1" id="KW-1133">Transmembrane helix</keyword>
<dbReference type="InterPro" id="IPR000326">
    <property type="entry name" value="PAP2/HPO"/>
</dbReference>
<dbReference type="GeneID" id="66318410"/>
<feature type="transmembrane region" description="Helical" evidence="1">
    <location>
        <begin position="252"/>
        <end position="270"/>
    </location>
</feature>
<feature type="transmembrane region" description="Helical" evidence="1">
    <location>
        <begin position="17"/>
        <end position="42"/>
    </location>
</feature>
<feature type="transmembrane region" description="Helical" evidence="1">
    <location>
        <begin position="139"/>
        <end position="157"/>
    </location>
</feature>
<dbReference type="PANTHER" id="PTHR14969">
    <property type="entry name" value="SPHINGOSINE-1-PHOSPHATE PHOSPHOHYDROLASE"/>
    <property type="match status" value="1"/>
</dbReference>
<dbReference type="SMART" id="SM00014">
    <property type="entry name" value="acidPPc"/>
    <property type="match status" value="1"/>
</dbReference>
<dbReference type="SUPFAM" id="SSF48317">
    <property type="entry name" value="Acid phosphatase/Vanadium-dependent haloperoxidase"/>
    <property type="match status" value="1"/>
</dbReference>
<gene>
    <name evidence="3" type="ORF">CLG_B1848</name>
</gene>
<dbReference type="Gene3D" id="1.20.144.10">
    <property type="entry name" value="Phosphatidic acid phosphatase type 2/haloperoxidase"/>
    <property type="match status" value="1"/>
</dbReference>
<feature type="domain" description="Phosphatidic acid phosphatase type 2/haloperoxidase" evidence="2">
    <location>
        <begin position="45"/>
        <end position="157"/>
    </location>
</feature>
<sequence length="277" mass="31488">MDAIKFFQSFSNPYLDIIFQIITMFGEEVFLVGSITLIYWCINKKVGYRLAFTYLTSMVLNGAIKEIFKIPRPFNKDGIKSLRTKTATGYSFPSGHTQGSSSFFTTLMLNINKIYFYIIGFIFIILIAISRLYLGVHTLMDVSGGLILGVVWAVIANKIMSYAEHNKQYTLFLLLIPIIIGCIFCNSPDYFKAAGICCSFILGFFIETKYINFEVRQPFNIQIIKYILGISIALIIKILLKNFLPQNNLGEFIRYFVLGIWVTVFAPLAFSKISSLS</sequence>
<evidence type="ECO:0000313" key="4">
    <source>
        <dbReference type="Proteomes" id="UP000006160"/>
    </source>
</evidence>
<evidence type="ECO:0000256" key="1">
    <source>
        <dbReference type="SAM" id="Phobius"/>
    </source>
</evidence>
<evidence type="ECO:0000313" key="3">
    <source>
        <dbReference type="EMBL" id="EES90864.1"/>
    </source>
</evidence>
<feature type="transmembrane region" description="Helical" evidence="1">
    <location>
        <begin position="169"/>
        <end position="187"/>
    </location>
</feature>
<dbReference type="EMBL" id="ACSJ01000007">
    <property type="protein sequence ID" value="EES90864.1"/>
    <property type="molecule type" value="Genomic_DNA"/>
</dbReference>
<dbReference type="RefSeq" id="WP_003375381.1">
    <property type="nucleotide sequence ID" value="NZ_ACSJ01000007.1"/>
</dbReference>
<dbReference type="AlphaFoldDB" id="A0A9P2LKT3"/>
<dbReference type="Proteomes" id="UP000006160">
    <property type="component" value="Unassembled WGS sequence"/>
</dbReference>
<protein>
    <submittedName>
        <fullName evidence="3">Membrane-associated phospholipid phosphatase</fullName>
    </submittedName>
</protein>
<accession>A0A9P2LKT3</accession>
<reference evidence="3 4" key="1">
    <citation type="submission" date="2009-10" db="EMBL/GenBank/DDBJ databases">
        <authorList>
            <person name="Shrivastava S."/>
            <person name="Brinkac L.B."/>
            <person name="Brown J.L."/>
            <person name="Bruce D.B."/>
            <person name="Detter C."/>
            <person name="Green L.D."/>
            <person name="Munk C.A."/>
            <person name="Rogers Y.C."/>
            <person name="Tapia R."/>
            <person name="Saunders E.S."/>
            <person name="Sims D.R."/>
            <person name="Smith L.A."/>
            <person name="Smith T.J."/>
            <person name="Sutton G."/>
            <person name="Brettin T."/>
        </authorList>
    </citation>
    <scope>NUCLEOTIDE SEQUENCE [LARGE SCALE GENOMIC DNA]</scope>
    <source>
        <strain evidence="4">D str. 1873</strain>
    </source>
</reference>
<keyword evidence="1" id="KW-0812">Transmembrane</keyword>
<feature type="transmembrane region" description="Helical" evidence="1">
    <location>
        <begin position="114"/>
        <end position="133"/>
    </location>
</feature>
<dbReference type="InterPro" id="IPR036938">
    <property type="entry name" value="PAP2/HPO_sf"/>
</dbReference>
<name>A0A9P2LKT3_CLOBO</name>
<proteinExistence type="predicted"/>
<dbReference type="PANTHER" id="PTHR14969:SF13">
    <property type="entry name" value="AT30094P"/>
    <property type="match status" value="1"/>
</dbReference>
<feature type="transmembrane region" description="Helical" evidence="1">
    <location>
        <begin position="223"/>
        <end position="240"/>
    </location>
</feature>
<comment type="caution">
    <text evidence="3">The sequence shown here is derived from an EMBL/GenBank/DDBJ whole genome shotgun (WGS) entry which is preliminary data.</text>
</comment>
<evidence type="ECO:0000259" key="2">
    <source>
        <dbReference type="SMART" id="SM00014"/>
    </source>
</evidence>
<dbReference type="Pfam" id="PF01569">
    <property type="entry name" value="PAP2"/>
    <property type="match status" value="1"/>
</dbReference>
<organism evidence="3 4">
    <name type="scientific">Clostridium botulinum D str. 1873</name>
    <dbReference type="NCBI Taxonomy" id="592027"/>
    <lineage>
        <taxon>Bacteria</taxon>
        <taxon>Bacillati</taxon>
        <taxon>Bacillota</taxon>
        <taxon>Clostridia</taxon>
        <taxon>Eubacteriales</taxon>
        <taxon>Clostridiaceae</taxon>
        <taxon>Clostridium</taxon>
    </lineage>
</organism>
<keyword evidence="1" id="KW-0472">Membrane</keyword>